<gene>
    <name evidence="1" type="ORF">GQE99_08495</name>
</gene>
<evidence type="ECO:0000313" key="2">
    <source>
        <dbReference type="Proteomes" id="UP000467322"/>
    </source>
</evidence>
<evidence type="ECO:0008006" key="3">
    <source>
        <dbReference type="Google" id="ProtNLM"/>
    </source>
</evidence>
<protein>
    <recommendedName>
        <fullName evidence="3">Sulfotransferase domain-containing protein</fullName>
    </recommendedName>
</protein>
<dbReference type="RefSeq" id="WP_161351166.1">
    <property type="nucleotide sequence ID" value="NZ_WTUX01000011.1"/>
</dbReference>
<dbReference type="Proteomes" id="UP000467322">
    <property type="component" value="Unassembled WGS sequence"/>
</dbReference>
<dbReference type="InterPro" id="IPR027417">
    <property type="entry name" value="P-loop_NTPase"/>
</dbReference>
<evidence type="ECO:0000313" key="1">
    <source>
        <dbReference type="EMBL" id="MZR13058.1"/>
    </source>
</evidence>
<dbReference type="AlphaFoldDB" id="A0A845M3S9"/>
<dbReference type="Gene3D" id="3.40.50.300">
    <property type="entry name" value="P-loop containing nucleotide triphosphate hydrolases"/>
    <property type="match status" value="1"/>
</dbReference>
<proteinExistence type="predicted"/>
<keyword evidence="2" id="KW-1185">Reference proteome</keyword>
<accession>A0A845M3S9</accession>
<organism evidence="1 2">
    <name type="scientific">Maritimibacter harenae</name>
    <dbReference type="NCBI Taxonomy" id="2606218"/>
    <lineage>
        <taxon>Bacteria</taxon>
        <taxon>Pseudomonadati</taxon>
        <taxon>Pseudomonadota</taxon>
        <taxon>Alphaproteobacteria</taxon>
        <taxon>Rhodobacterales</taxon>
        <taxon>Roseobacteraceae</taxon>
        <taxon>Maritimibacter</taxon>
    </lineage>
</organism>
<comment type="caution">
    <text evidence="1">The sequence shown here is derived from an EMBL/GenBank/DDBJ whole genome shotgun (WGS) entry which is preliminary data.</text>
</comment>
<name>A0A845M3S9_9RHOB</name>
<reference evidence="1 2" key="1">
    <citation type="submission" date="2019-12" db="EMBL/GenBank/DDBJ databases">
        <title>Maritimibacter sp. nov. sp. isolated from sea sand.</title>
        <authorList>
            <person name="Kim J."/>
            <person name="Jeong S.E."/>
            <person name="Jung H.S."/>
            <person name="Jeon C.O."/>
        </authorList>
    </citation>
    <scope>NUCLEOTIDE SEQUENCE [LARGE SCALE GENOMIC DNA]</scope>
    <source>
        <strain evidence="1 2">DP07</strain>
    </source>
</reference>
<dbReference type="SUPFAM" id="SSF52540">
    <property type="entry name" value="P-loop containing nucleoside triphosphate hydrolases"/>
    <property type="match status" value="1"/>
</dbReference>
<sequence>MKFLRLSGNRRKRKELVLHIGAHKTGTTTIQMALFQNQDALNAQGVTYVRTGHLPNLHTVLGFARDDFEFVPDGFALLDPDTFREALSAATTDRVIASSENFSFFTDPARIDELAEVVEPLFSKIKIVTYLRRQDSHAVSHHQEGAKPNRLAEERLFGYDTTAMPHSARNLDLYLDYETRIGRWMDRFGDENVEVRIFDRAKLAGGDVWPDFLETVGLDSTGMRAIEEQNTSFGLSKSKVGHLMNQRGLRTSLKHDVLEAVPDDSRQLPSRQEAEAFYEKYRDGNIALKRRMGATDGSDLFQVDFSSYSDEPRELWSEDQANAAIGGLLDALNTQDRRSPGADRMRDLALNAEAAGEVELALKLMKVAAWLRPEGPLINQKLEEYRAALATQAEEAPSPPLE</sequence>
<dbReference type="EMBL" id="WTUX01000011">
    <property type="protein sequence ID" value="MZR13058.1"/>
    <property type="molecule type" value="Genomic_DNA"/>
</dbReference>